<dbReference type="AlphaFoldDB" id="A0A3N4I318"/>
<feature type="region of interest" description="Disordered" evidence="1">
    <location>
        <begin position="484"/>
        <end position="521"/>
    </location>
</feature>
<dbReference type="EMBL" id="ML119703">
    <property type="protein sequence ID" value="RPA79058.1"/>
    <property type="molecule type" value="Genomic_DNA"/>
</dbReference>
<name>A0A3N4I318_ASCIM</name>
<evidence type="ECO:0000313" key="2">
    <source>
        <dbReference type="EMBL" id="RPA79058.1"/>
    </source>
</evidence>
<dbReference type="Proteomes" id="UP000275078">
    <property type="component" value="Unassembled WGS sequence"/>
</dbReference>
<feature type="region of interest" description="Disordered" evidence="1">
    <location>
        <begin position="541"/>
        <end position="570"/>
    </location>
</feature>
<organism evidence="2 3">
    <name type="scientific">Ascobolus immersus RN42</name>
    <dbReference type="NCBI Taxonomy" id="1160509"/>
    <lineage>
        <taxon>Eukaryota</taxon>
        <taxon>Fungi</taxon>
        <taxon>Dikarya</taxon>
        <taxon>Ascomycota</taxon>
        <taxon>Pezizomycotina</taxon>
        <taxon>Pezizomycetes</taxon>
        <taxon>Pezizales</taxon>
        <taxon>Ascobolaceae</taxon>
        <taxon>Ascobolus</taxon>
    </lineage>
</organism>
<keyword evidence="3" id="KW-1185">Reference proteome</keyword>
<feature type="compositionally biased region" description="Basic and acidic residues" evidence="1">
    <location>
        <begin position="560"/>
        <end position="570"/>
    </location>
</feature>
<reference evidence="2 3" key="1">
    <citation type="journal article" date="2018" name="Nat. Ecol. Evol.">
        <title>Pezizomycetes genomes reveal the molecular basis of ectomycorrhizal truffle lifestyle.</title>
        <authorList>
            <person name="Murat C."/>
            <person name="Payen T."/>
            <person name="Noel B."/>
            <person name="Kuo A."/>
            <person name="Morin E."/>
            <person name="Chen J."/>
            <person name="Kohler A."/>
            <person name="Krizsan K."/>
            <person name="Balestrini R."/>
            <person name="Da Silva C."/>
            <person name="Montanini B."/>
            <person name="Hainaut M."/>
            <person name="Levati E."/>
            <person name="Barry K.W."/>
            <person name="Belfiori B."/>
            <person name="Cichocki N."/>
            <person name="Clum A."/>
            <person name="Dockter R.B."/>
            <person name="Fauchery L."/>
            <person name="Guy J."/>
            <person name="Iotti M."/>
            <person name="Le Tacon F."/>
            <person name="Lindquist E.A."/>
            <person name="Lipzen A."/>
            <person name="Malagnac F."/>
            <person name="Mello A."/>
            <person name="Molinier V."/>
            <person name="Miyauchi S."/>
            <person name="Poulain J."/>
            <person name="Riccioni C."/>
            <person name="Rubini A."/>
            <person name="Sitrit Y."/>
            <person name="Splivallo R."/>
            <person name="Traeger S."/>
            <person name="Wang M."/>
            <person name="Zifcakova L."/>
            <person name="Wipf D."/>
            <person name="Zambonelli A."/>
            <person name="Paolocci F."/>
            <person name="Nowrousian M."/>
            <person name="Ottonello S."/>
            <person name="Baldrian P."/>
            <person name="Spatafora J.W."/>
            <person name="Henrissat B."/>
            <person name="Nagy L.G."/>
            <person name="Aury J.M."/>
            <person name="Wincker P."/>
            <person name="Grigoriev I.V."/>
            <person name="Bonfante P."/>
            <person name="Martin F.M."/>
        </authorList>
    </citation>
    <scope>NUCLEOTIDE SEQUENCE [LARGE SCALE GENOMIC DNA]</scope>
    <source>
        <strain evidence="2 3">RN42</strain>
    </source>
</reference>
<proteinExistence type="predicted"/>
<evidence type="ECO:0000256" key="1">
    <source>
        <dbReference type="SAM" id="MobiDB-lite"/>
    </source>
</evidence>
<accession>A0A3N4I318</accession>
<gene>
    <name evidence="2" type="ORF">BJ508DRAFT_348538</name>
</gene>
<feature type="compositionally biased region" description="Polar residues" evidence="1">
    <location>
        <begin position="511"/>
        <end position="521"/>
    </location>
</feature>
<evidence type="ECO:0000313" key="3">
    <source>
        <dbReference type="Proteomes" id="UP000275078"/>
    </source>
</evidence>
<protein>
    <submittedName>
        <fullName evidence="2">Uncharacterized protein</fullName>
    </submittedName>
</protein>
<sequence>MLFITFNTLNQLVVVDGSLPCPNNEPPRLSVVRSYSREVQIKKLGFHRLNTKSTRTGFRVTGLKEQPWNLVIVITKLLSVDFATLAKNTNGDWELYPVLTQVLPDDSHLSDRLGILEDTFYTTSNSGCLTIWHLPAIIPGDPHEYWNVRKLRLSEDRSMFGVLQHKFGREDITSLCVWRDPSAPLEKMMPVLHVFVGFEGRVEVWKGIDIKAGFFKRIAVLELEAGIVPSQIQATVEQARDEDGSRSREEDTFVVVVGSQNGFLCIFRVQASSLCSEPSSPFKPSSVTGCTAAGEYDPVTCLVLKTVREPVHHIKAGTIARIYVLLKNGDLVLVVFHCYNPKDRQVRSLRSNVGDIHYDSSVDLLIGVDRMTGEVFAFDADCGCSVLWPAPGEQKITTKGLAIIDLGSTQYHPAYNTGSQLTSKFTSAPQTGIVDQDWAIRKVAGDLWNFISEEQAKEKELEEEQHRAAPQKQQDVALILSNVGPEKQPQTGNATSAQNSSSSTKFGVLRPSSTPASYSWSKLTDEDRRRFYDGGPLVGNENIPIGYNPCNDDGSLPEGWEERLPVRRVR</sequence>
<feature type="compositionally biased region" description="Low complexity" evidence="1">
    <location>
        <begin position="493"/>
        <end position="504"/>
    </location>
</feature>